<name>A0A2U8HPY4_9RHOB</name>
<evidence type="ECO:0000313" key="2">
    <source>
        <dbReference type="Proteomes" id="UP000244915"/>
    </source>
</evidence>
<dbReference type="AlphaFoldDB" id="A0A2U8HPY4"/>
<dbReference type="KEGG" id="ypac:CEW88_24140"/>
<gene>
    <name evidence="1" type="ORF">CEW88_24140</name>
</gene>
<geneLocation type="plasmid" evidence="1 2">
    <name>unnamed5</name>
</geneLocation>
<organism evidence="1 2">
    <name type="scientific">Alloyangia pacifica</name>
    <dbReference type="NCBI Taxonomy" id="311180"/>
    <lineage>
        <taxon>Bacteria</taxon>
        <taxon>Pseudomonadati</taxon>
        <taxon>Pseudomonadota</taxon>
        <taxon>Alphaproteobacteria</taxon>
        <taxon>Rhodobacterales</taxon>
        <taxon>Roseobacteraceae</taxon>
        <taxon>Alloyangia</taxon>
    </lineage>
</organism>
<dbReference type="RefSeq" id="WP_108970951.1">
    <property type="nucleotide sequence ID" value="NZ_CP022195.1"/>
</dbReference>
<protein>
    <submittedName>
        <fullName evidence="1">Uncharacterized protein</fullName>
    </submittedName>
</protein>
<proteinExistence type="predicted"/>
<accession>A0A2U8HPY4</accession>
<keyword evidence="1" id="KW-0614">Plasmid</keyword>
<dbReference type="OrthoDB" id="6172634at2"/>
<dbReference type="Proteomes" id="UP000244915">
    <property type="component" value="Plasmid unnamed5"/>
</dbReference>
<evidence type="ECO:0000313" key="1">
    <source>
        <dbReference type="EMBL" id="AWI86855.1"/>
    </source>
</evidence>
<sequence>MRNDVEYLGVAAVSICEALLLALSENEVLPDGEIIGLLKDAAATHENAARASHQPATIEMHREVAAIINGIIAGRAAATQER</sequence>
<reference evidence="1 2" key="1">
    <citation type="submission" date="2017-06" db="EMBL/GenBank/DDBJ databases">
        <title>Yangia sp. YSBP01 complete genome sequence.</title>
        <authorList>
            <person name="Woo J.-H."/>
            <person name="Kim H.-S."/>
        </authorList>
    </citation>
    <scope>NUCLEOTIDE SEQUENCE [LARGE SCALE GENOMIC DNA]</scope>
    <source>
        <strain evidence="1 2">YSBP01</strain>
        <plasmid evidence="1 2">unnamed5</plasmid>
    </source>
</reference>
<dbReference type="EMBL" id="CP022195">
    <property type="protein sequence ID" value="AWI86855.1"/>
    <property type="molecule type" value="Genomic_DNA"/>
</dbReference>